<evidence type="ECO:0000313" key="1">
    <source>
        <dbReference type="EMBL" id="PBK91760.1"/>
    </source>
</evidence>
<keyword evidence="2" id="KW-1185">Reference proteome</keyword>
<sequence length="288" mass="32813">MPLLKIVLLNDKLPLQSVPGHTTHLALSVLSIEKLPMLPLFPNPIELHFSLYHAPDSVTPIPITIHPTIRCLYIRGIRMLPFLALPALEHLHYQDICESSSIVSAFLSKSHCTLKTLTIDMLLALEGDDHNAIYKKLISPDFLPNLEHLIMTSFDKEFCVRAVKIIWARWSAPVRRIRTFVFNTMIMSVHMVVMQAMIDEGLDFKVVDGRCGTYGKEAWLDPLMTEIEDVYSEEESGVRRVLAHAETTGTIYLHYILVLSKKFSTVLTFDRRQSDVRVLDEKETMALS</sequence>
<organism evidence="1 2">
    <name type="scientific">Armillaria gallica</name>
    <name type="common">Bulbous honey fungus</name>
    <name type="synonym">Armillaria bulbosa</name>
    <dbReference type="NCBI Taxonomy" id="47427"/>
    <lineage>
        <taxon>Eukaryota</taxon>
        <taxon>Fungi</taxon>
        <taxon>Dikarya</taxon>
        <taxon>Basidiomycota</taxon>
        <taxon>Agaricomycotina</taxon>
        <taxon>Agaricomycetes</taxon>
        <taxon>Agaricomycetidae</taxon>
        <taxon>Agaricales</taxon>
        <taxon>Marasmiineae</taxon>
        <taxon>Physalacriaceae</taxon>
        <taxon>Armillaria</taxon>
    </lineage>
</organism>
<reference evidence="2" key="1">
    <citation type="journal article" date="2017" name="Nat. Ecol. Evol.">
        <title>Genome expansion and lineage-specific genetic innovations in the forest pathogenic fungi Armillaria.</title>
        <authorList>
            <person name="Sipos G."/>
            <person name="Prasanna A.N."/>
            <person name="Walter M.C."/>
            <person name="O'Connor E."/>
            <person name="Balint B."/>
            <person name="Krizsan K."/>
            <person name="Kiss B."/>
            <person name="Hess J."/>
            <person name="Varga T."/>
            <person name="Slot J."/>
            <person name="Riley R."/>
            <person name="Boka B."/>
            <person name="Rigling D."/>
            <person name="Barry K."/>
            <person name="Lee J."/>
            <person name="Mihaltcheva S."/>
            <person name="LaButti K."/>
            <person name="Lipzen A."/>
            <person name="Waldron R."/>
            <person name="Moloney N.M."/>
            <person name="Sperisen C."/>
            <person name="Kredics L."/>
            <person name="Vagvoelgyi C."/>
            <person name="Patrignani A."/>
            <person name="Fitzpatrick D."/>
            <person name="Nagy I."/>
            <person name="Doyle S."/>
            <person name="Anderson J.B."/>
            <person name="Grigoriev I.V."/>
            <person name="Gueldener U."/>
            <person name="Muensterkoetter M."/>
            <person name="Nagy L.G."/>
        </authorList>
    </citation>
    <scope>NUCLEOTIDE SEQUENCE [LARGE SCALE GENOMIC DNA]</scope>
    <source>
        <strain evidence="2">Ar21-2</strain>
    </source>
</reference>
<dbReference type="Proteomes" id="UP000217790">
    <property type="component" value="Unassembled WGS sequence"/>
</dbReference>
<evidence type="ECO:0000313" key="2">
    <source>
        <dbReference type="Proteomes" id="UP000217790"/>
    </source>
</evidence>
<dbReference type="InParanoid" id="A0A2H3DCB3"/>
<protein>
    <submittedName>
        <fullName evidence="1">Uncharacterized protein</fullName>
    </submittedName>
</protein>
<accession>A0A2H3DCB3</accession>
<proteinExistence type="predicted"/>
<dbReference type="AlphaFoldDB" id="A0A2H3DCB3"/>
<dbReference type="EMBL" id="KZ293660">
    <property type="protein sequence ID" value="PBK91760.1"/>
    <property type="molecule type" value="Genomic_DNA"/>
</dbReference>
<gene>
    <name evidence="1" type="ORF">ARMGADRAFT_1105214</name>
</gene>
<name>A0A2H3DCB3_ARMGA</name>